<organism evidence="7 8">
    <name type="scientific">Balneatrix alpica</name>
    <dbReference type="NCBI Taxonomy" id="75684"/>
    <lineage>
        <taxon>Bacteria</taxon>
        <taxon>Pseudomonadati</taxon>
        <taxon>Pseudomonadota</taxon>
        <taxon>Gammaproteobacteria</taxon>
        <taxon>Oceanospirillales</taxon>
        <taxon>Balneatrichaceae</taxon>
        <taxon>Balneatrix</taxon>
    </lineage>
</organism>
<keyword evidence="5" id="KW-0732">Signal</keyword>
<dbReference type="SUPFAM" id="SSF51316">
    <property type="entry name" value="Mss4-like"/>
    <property type="match status" value="1"/>
</dbReference>
<sequence>MCKIYKGSCLCGAVTFAVNGFSAQAANCYCSMCRKFHGAAFGTLVAVQGLHWLSGESLLKDFIAANGTVRTFCSACGSSLGFRGKHAGVDEIELAIATFDDDIPVTIDAQIYTAYKPNWCVLQPDLLAFAQGREG</sequence>
<gene>
    <name evidence="7" type="ORF">ACFFLH_03745</name>
</gene>
<dbReference type="InterPro" id="IPR011057">
    <property type="entry name" value="Mss4-like_sf"/>
</dbReference>
<dbReference type="Gene3D" id="3.90.1590.10">
    <property type="entry name" value="glutathione-dependent formaldehyde- activating enzyme (gfa)"/>
    <property type="match status" value="1"/>
</dbReference>
<evidence type="ECO:0000256" key="1">
    <source>
        <dbReference type="ARBA" id="ARBA00005495"/>
    </source>
</evidence>
<feature type="chain" id="PRO_5046790662" evidence="5">
    <location>
        <begin position="26"/>
        <end position="135"/>
    </location>
</feature>
<evidence type="ECO:0000256" key="3">
    <source>
        <dbReference type="ARBA" id="ARBA00022833"/>
    </source>
</evidence>
<protein>
    <submittedName>
        <fullName evidence="7">GFA family protein</fullName>
    </submittedName>
</protein>
<proteinExistence type="inferred from homology"/>
<comment type="caution">
    <text evidence="7">The sequence shown here is derived from an EMBL/GenBank/DDBJ whole genome shotgun (WGS) entry which is preliminary data.</text>
</comment>
<dbReference type="PANTHER" id="PTHR33337:SF40">
    <property type="entry name" value="CENP-V_GFA DOMAIN-CONTAINING PROTEIN-RELATED"/>
    <property type="match status" value="1"/>
</dbReference>
<keyword evidence="8" id="KW-1185">Reference proteome</keyword>
<comment type="similarity">
    <text evidence="1">Belongs to the Gfa family.</text>
</comment>
<feature type="signal peptide" evidence="5">
    <location>
        <begin position="1"/>
        <end position="25"/>
    </location>
</feature>
<dbReference type="Proteomes" id="UP001589628">
    <property type="component" value="Unassembled WGS sequence"/>
</dbReference>
<dbReference type="Pfam" id="PF04828">
    <property type="entry name" value="GFA"/>
    <property type="match status" value="1"/>
</dbReference>
<evidence type="ECO:0000256" key="2">
    <source>
        <dbReference type="ARBA" id="ARBA00022723"/>
    </source>
</evidence>
<accession>A0ABV5Z8B6</accession>
<dbReference type="PROSITE" id="PS51891">
    <property type="entry name" value="CENP_V_GFA"/>
    <property type="match status" value="1"/>
</dbReference>
<evidence type="ECO:0000256" key="5">
    <source>
        <dbReference type="SAM" id="SignalP"/>
    </source>
</evidence>
<keyword evidence="2" id="KW-0479">Metal-binding</keyword>
<name>A0ABV5Z8B6_9GAMM</name>
<keyword evidence="3" id="KW-0862">Zinc</keyword>
<reference evidence="7 8" key="1">
    <citation type="submission" date="2024-09" db="EMBL/GenBank/DDBJ databases">
        <authorList>
            <person name="Sun Q."/>
            <person name="Mori K."/>
        </authorList>
    </citation>
    <scope>NUCLEOTIDE SEQUENCE [LARGE SCALE GENOMIC DNA]</scope>
    <source>
        <strain evidence="7 8">ATCC 51285</strain>
    </source>
</reference>
<feature type="domain" description="CENP-V/GFA" evidence="6">
    <location>
        <begin position="5"/>
        <end position="113"/>
    </location>
</feature>
<dbReference type="InterPro" id="IPR006913">
    <property type="entry name" value="CENP-V/GFA"/>
</dbReference>
<dbReference type="PANTHER" id="PTHR33337">
    <property type="entry name" value="GFA DOMAIN-CONTAINING PROTEIN"/>
    <property type="match status" value="1"/>
</dbReference>
<dbReference type="EMBL" id="JBHLZN010000001">
    <property type="protein sequence ID" value="MFB9885519.1"/>
    <property type="molecule type" value="Genomic_DNA"/>
</dbReference>
<keyword evidence="4" id="KW-0456">Lyase</keyword>
<evidence type="ECO:0000259" key="6">
    <source>
        <dbReference type="PROSITE" id="PS51891"/>
    </source>
</evidence>
<evidence type="ECO:0000313" key="8">
    <source>
        <dbReference type="Proteomes" id="UP001589628"/>
    </source>
</evidence>
<evidence type="ECO:0000313" key="7">
    <source>
        <dbReference type="EMBL" id="MFB9885519.1"/>
    </source>
</evidence>
<evidence type="ECO:0000256" key="4">
    <source>
        <dbReference type="ARBA" id="ARBA00023239"/>
    </source>
</evidence>
<dbReference type="RefSeq" id="WP_027313613.1">
    <property type="nucleotide sequence ID" value="NZ_JBHLZN010000001.1"/>
</dbReference>